<protein>
    <submittedName>
        <fullName evidence="4">GTP pyrophosphokinase family protein</fullName>
    </submittedName>
</protein>
<organism evidence="4 5">
    <name type="scientific">Bacillus daqingensis</name>
    <dbReference type="NCBI Taxonomy" id="872396"/>
    <lineage>
        <taxon>Bacteria</taxon>
        <taxon>Bacillati</taxon>
        <taxon>Bacillota</taxon>
        <taxon>Bacilli</taxon>
        <taxon>Bacillales</taxon>
        <taxon>Bacillaceae</taxon>
        <taxon>Bacillus</taxon>
    </lineage>
</organism>
<reference evidence="5" key="1">
    <citation type="journal article" date="2019" name="Int. J. Syst. Evol. Microbiol.">
        <title>The Global Catalogue of Microorganisms (GCM) 10K type strain sequencing project: providing services to taxonomists for standard genome sequencing and annotation.</title>
        <authorList>
            <consortium name="The Broad Institute Genomics Platform"/>
            <consortium name="The Broad Institute Genome Sequencing Center for Infectious Disease"/>
            <person name="Wu L."/>
            <person name="Ma J."/>
        </authorList>
    </citation>
    <scope>NUCLEOTIDE SEQUENCE [LARGE SCALE GENOMIC DNA]</scope>
    <source>
        <strain evidence="5">JCM 12165</strain>
    </source>
</reference>
<sequence>MAEVPSLNLHQLKRMKEELTRFMMTYQFALDEIVTKIEILQQEFHYMNDYNPIEHVNSRLKSPESIVEKLHRKHLPINLSSMRENIQDIAGVRVICSFQSDIYEISRMLQQQKDLDVLEVRDYIKEPKKSGYQSLHLLVRIPVFMSDRVEHVCVEIQIRTIAMDFWASLEHKIFYKYDRDVPARLRAELKEAADSAAALDRKMEKLHLEMKELKDKEEDPEGVFELILKDNRLRLPEAFLKQDDDETLK</sequence>
<keyword evidence="5" id="KW-1185">Reference proteome</keyword>
<dbReference type="PANTHER" id="PTHR47837">
    <property type="entry name" value="GTP PYROPHOSPHOKINASE YJBM"/>
    <property type="match status" value="1"/>
</dbReference>
<evidence type="ECO:0000313" key="4">
    <source>
        <dbReference type="EMBL" id="MFC4736344.1"/>
    </source>
</evidence>
<keyword evidence="2" id="KW-0175">Coiled coil</keyword>
<dbReference type="EMBL" id="JBHSGK010000005">
    <property type="protein sequence ID" value="MFC4736344.1"/>
    <property type="molecule type" value="Genomic_DNA"/>
</dbReference>
<comment type="pathway">
    <text evidence="1">Purine metabolism; ppGpp biosynthesis; ppGpp from GTP: step 1/2.</text>
</comment>
<dbReference type="InterPro" id="IPR052366">
    <property type="entry name" value="GTP_Pyrophosphokinase"/>
</dbReference>
<accession>A0ABV9NWI9</accession>
<dbReference type="InterPro" id="IPR043519">
    <property type="entry name" value="NT_sf"/>
</dbReference>
<dbReference type="SMART" id="SM00954">
    <property type="entry name" value="RelA_SpoT"/>
    <property type="match status" value="1"/>
</dbReference>
<dbReference type="Pfam" id="PF04607">
    <property type="entry name" value="RelA_SpoT"/>
    <property type="match status" value="1"/>
</dbReference>
<dbReference type="Proteomes" id="UP001595896">
    <property type="component" value="Unassembled WGS sequence"/>
</dbReference>
<dbReference type="PANTHER" id="PTHR47837:SF2">
    <property type="entry name" value="GTP PYROPHOSPHOKINASE YWAC"/>
    <property type="match status" value="1"/>
</dbReference>
<dbReference type="CDD" id="cd05399">
    <property type="entry name" value="NT_Rel-Spo_like"/>
    <property type="match status" value="1"/>
</dbReference>
<dbReference type="SUPFAM" id="SSF81301">
    <property type="entry name" value="Nucleotidyltransferase"/>
    <property type="match status" value="1"/>
</dbReference>
<evidence type="ECO:0000256" key="1">
    <source>
        <dbReference type="ARBA" id="ARBA00004976"/>
    </source>
</evidence>
<name>A0ABV9NWI9_9BACI</name>
<evidence type="ECO:0000313" key="5">
    <source>
        <dbReference type="Proteomes" id="UP001595896"/>
    </source>
</evidence>
<evidence type="ECO:0000256" key="2">
    <source>
        <dbReference type="SAM" id="Coils"/>
    </source>
</evidence>
<gene>
    <name evidence="4" type="ORF">ACFO4L_07075</name>
</gene>
<feature type="domain" description="RelA/SpoT" evidence="3">
    <location>
        <begin position="58"/>
        <end position="181"/>
    </location>
</feature>
<comment type="caution">
    <text evidence="4">The sequence shown here is derived from an EMBL/GenBank/DDBJ whole genome shotgun (WGS) entry which is preliminary data.</text>
</comment>
<evidence type="ECO:0000259" key="3">
    <source>
        <dbReference type="SMART" id="SM00954"/>
    </source>
</evidence>
<dbReference type="Gene3D" id="1.10.287.860">
    <property type="entry name" value="Nucleotidyltransferase"/>
    <property type="match status" value="1"/>
</dbReference>
<feature type="coiled-coil region" evidence="2">
    <location>
        <begin position="189"/>
        <end position="219"/>
    </location>
</feature>
<dbReference type="RefSeq" id="WP_377908990.1">
    <property type="nucleotide sequence ID" value="NZ_JBHSGK010000005.1"/>
</dbReference>
<dbReference type="InterPro" id="IPR007685">
    <property type="entry name" value="RelA_SpoT"/>
</dbReference>
<dbReference type="Gene3D" id="3.30.460.10">
    <property type="entry name" value="Beta Polymerase, domain 2"/>
    <property type="match status" value="1"/>
</dbReference>
<proteinExistence type="predicted"/>